<dbReference type="Proteomes" id="UP000494216">
    <property type="component" value="Unassembled WGS sequence"/>
</dbReference>
<accession>A0A8S0WRJ2</accession>
<proteinExistence type="predicted"/>
<reference evidence="1 2" key="1">
    <citation type="submission" date="2020-02" db="EMBL/GenBank/DDBJ databases">
        <authorList>
            <person name="Hogendoorn C."/>
        </authorList>
    </citation>
    <scope>NUCLEOTIDE SEQUENCE [LARGE SCALE GENOMIC DNA]</scope>
    <source>
        <strain evidence="1">METHB21</strain>
    </source>
</reference>
<dbReference type="EMBL" id="CADCXN010000089">
    <property type="protein sequence ID" value="CAA9892081.1"/>
    <property type="molecule type" value="Genomic_DNA"/>
</dbReference>
<evidence type="ECO:0000313" key="1">
    <source>
        <dbReference type="EMBL" id="CAA9892081.1"/>
    </source>
</evidence>
<comment type="caution">
    <text evidence="1">The sequence shown here is derived from an EMBL/GenBank/DDBJ whole genome shotgun (WGS) entry which is preliminary data.</text>
</comment>
<protein>
    <submittedName>
        <fullName evidence="1">Uncharacterized protein</fullName>
    </submittedName>
</protein>
<organism evidence="1 2">
    <name type="scientific">Candidatus Methylobacter favarea</name>
    <dbReference type="NCBI Taxonomy" id="2707345"/>
    <lineage>
        <taxon>Bacteria</taxon>
        <taxon>Pseudomonadati</taxon>
        <taxon>Pseudomonadota</taxon>
        <taxon>Gammaproteobacteria</taxon>
        <taxon>Methylococcales</taxon>
        <taxon>Methylococcaceae</taxon>
        <taxon>Methylobacter</taxon>
    </lineage>
</organism>
<keyword evidence="2" id="KW-1185">Reference proteome</keyword>
<evidence type="ECO:0000313" key="2">
    <source>
        <dbReference type="Proteomes" id="UP000494216"/>
    </source>
</evidence>
<sequence>MVFTQRDPLSWHLRELAHVSSEAEHFFCIFHCGGRGVRRN</sequence>
<gene>
    <name evidence="1" type="ORF">METHB2_580023</name>
</gene>
<dbReference type="AlphaFoldDB" id="A0A8S0WRJ2"/>
<name>A0A8S0WRJ2_9GAMM</name>